<evidence type="ECO:0000313" key="3">
    <source>
        <dbReference type="Proteomes" id="UP000318681"/>
    </source>
</evidence>
<evidence type="ECO:0000313" key="2">
    <source>
        <dbReference type="EMBL" id="TVV75169.1"/>
    </source>
</evidence>
<dbReference type="OrthoDB" id="9797938at2"/>
<dbReference type="InterPro" id="IPR002539">
    <property type="entry name" value="MaoC-like_dom"/>
</dbReference>
<comment type="caution">
    <text evidence="2">The sequence shown here is derived from an EMBL/GenBank/DDBJ whole genome shotgun (WGS) entry which is preliminary data.</text>
</comment>
<keyword evidence="3" id="KW-1185">Reference proteome</keyword>
<dbReference type="EMBL" id="VNIM01000023">
    <property type="protein sequence ID" value="TVV75169.1"/>
    <property type="molecule type" value="Genomic_DNA"/>
</dbReference>
<feature type="domain" description="MaoC-like" evidence="1">
    <location>
        <begin position="20"/>
        <end position="114"/>
    </location>
</feature>
<gene>
    <name evidence="2" type="ORF">FOY91_07735</name>
</gene>
<dbReference type="PANTHER" id="PTHR43664">
    <property type="entry name" value="MONOAMINE OXIDASE-RELATED"/>
    <property type="match status" value="1"/>
</dbReference>
<dbReference type="PANTHER" id="PTHR43664:SF1">
    <property type="entry name" value="BETA-METHYLMALYL-COA DEHYDRATASE"/>
    <property type="match status" value="1"/>
</dbReference>
<dbReference type="Pfam" id="PF01575">
    <property type="entry name" value="MaoC_dehydratas"/>
    <property type="match status" value="1"/>
</dbReference>
<name>A0A558R709_9SPHN</name>
<dbReference type="InterPro" id="IPR052342">
    <property type="entry name" value="MCH/BMMD"/>
</dbReference>
<dbReference type="SUPFAM" id="SSF54637">
    <property type="entry name" value="Thioesterase/thiol ester dehydrase-isomerase"/>
    <property type="match status" value="1"/>
</dbReference>
<dbReference type="InterPro" id="IPR029069">
    <property type="entry name" value="HotDog_dom_sf"/>
</dbReference>
<dbReference type="Gene3D" id="3.10.129.10">
    <property type="entry name" value="Hotdog Thioesterase"/>
    <property type="match status" value="1"/>
</dbReference>
<accession>A0A558R709</accession>
<dbReference type="CDD" id="cd03454">
    <property type="entry name" value="YdeM"/>
    <property type="match status" value="1"/>
</dbReference>
<dbReference type="Proteomes" id="UP000318681">
    <property type="component" value="Unassembled WGS sequence"/>
</dbReference>
<organism evidence="2 3">
    <name type="scientific">Alterirhizorhabdus solaris</name>
    <dbReference type="NCBI Taxonomy" id="2529389"/>
    <lineage>
        <taxon>Bacteria</taxon>
        <taxon>Pseudomonadati</taxon>
        <taxon>Pseudomonadota</taxon>
        <taxon>Alphaproteobacteria</taxon>
        <taxon>Sphingomonadales</taxon>
        <taxon>Rhizorhabdaceae</taxon>
        <taxon>Alterirhizorhabdus</taxon>
    </lineage>
</organism>
<dbReference type="AlphaFoldDB" id="A0A558R709"/>
<sequence length="149" mass="16192">MTVWFEDFTVGAVARYGCYAVTREAVLAFATAYDPQPFHLSDEAAAANPIFGRLAASGWHTAAMTMRMTVERWAAMGGASLGSPGIDELRFLKPVYPGDTLTVEAEVLAARPLASRPDRGVVKTSTRTLNQHGEAVLSFTGNTFWPRRP</sequence>
<protein>
    <submittedName>
        <fullName evidence="2">MaoC family dehydratase</fullName>
    </submittedName>
</protein>
<evidence type="ECO:0000259" key="1">
    <source>
        <dbReference type="Pfam" id="PF01575"/>
    </source>
</evidence>
<proteinExistence type="predicted"/>
<reference evidence="2 3" key="1">
    <citation type="submission" date="2019-07" db="EMBL/GenBank/DDBJ databases">
        <title>Sphingomonas solaris sp. nov., isolated from a solar panel from Boston, Massachusetts.</title>
        <authorList>
            <person name="Tanner K."/>
            <person name="Pascual J."/>
            <person name="Mancuso C."/>
            <person name="Pereto J."/>
            <person name="Khalil A."/>
            <person name="Vilanova C."/>
        </authorList>
    </citation>
    <scope>NUCLEOTIDE SEQUENCE [LARGE SCALE GENOMIC DNA]</scope>
    <source>
        <strain evidence="2 3">R4DWN</strain>
    </source>
</reference>
<dbReference type="RefSeq" id="WP_145149771.1">
    <property type="nucleotide sequence ID" value="NZ_VNIM01000023.1"/>
</dbReference>